<comment type="caution">
    <text evidence="2">The sequence shown here is derived from an EMBL/GenBank/DDBJ whole genome shotgun (WGS) entry which is preliminary data.</text>
</comment>
<proteinExistence type="predicted"/>
<name>A0A5S3XVA3_9GAMM</name>
<evidence type="ECO:0000313" key="4">
    <source>
        <dbReference type="Proteomes" id="UP000307706"/>
    </source>
</evidence>
<dbReference type="AlphaFoldDB" id="A0A5S3XVA3"/>
<dbReference type="EMBL" id="PNCL01000001">
    <property type="protein sequence ID" value="TMP63079.1"/>
    <property type="molecule type" value="Genomic_DNA"/>
</dbReference>
<keyword evidence="3" id="KW-1185">Reference proteome</keyword>
<reference evidence="3 4" key="1">
    <citation type="submission" date="2017-12" db="EMBL/GenBank/DDBJ databases">
        <authorList>
            <person name="Paulsen S."/>
            <person name="Gram L.K."/>
        </authorList>
    </citation>
    <scope>NUCLEOTIDE SEQUENCE [LARGE SCALE GENOMIC DNA]</scope>
    <source>
        <strain evidence="2 4">S2231</strain>
        <strain evidence="1 3">S2233</strain>
    </source>
</reference>
<organism evidence="2 4">
    <name type="scientific">Pseudoalteromonas citrea</name>
    <dbReference type="NCBI Taxonomy" id="43655"/>
    <lineage>
        <taxon>Bacteria</taxon>
        <taxon>Pseudomonadati</taxon>
        <taxon>Pseudomonadota</taxon>
        <taxon>Gammaproteobacteria</taxon>
        <taxon>Alteromonadales</taxon>
        <taxon>Pseudoalteromonadaceae</taxon>
        <taxon>Pseudoalteromonas</taxon>
    </lineage>
</organism>
<evidence type="ECO:0000313" key="1">
    <source>
        <dbReference type="EMBL" id="TMP46303.1"/>
    </source>
</evidence>
<evidence type="ECO:0000313" key="3">
    <source>
        <dbReference type="Proteomes" id="UP000305730"/>
    </source>
</evidence>
<accession>A0A5S3XVA3</accession>
<dbReference type="Proteomes" id="UP000305730">
    <property type="component" value="Unassembled WGS sequence"/>
</dbReference>
<evidence type="ECO:0000313" key="2">
    <source>
        <dbReference type="EMBL" id="TMP63079.1"/>
    </source>
</evidence>
<dbReference type="RefSeq" id="WP_138594690.1">
    <property type="nucleotide sequence ID" value="NZ_PNCK01000009.1"/>
</dbReference>
<dbReference type="OrthoDB" id="9871726at2"/>
<gene>
    <name evidence="2" type="ORF">CWB96_00280</name>
    <name evidence="1" type="ORF">CWB97_02275</name>
</gene>
<sequence>MGFVKKAEFAPYSVERGGYTTLKSLITAVVRDLVSYYEHPDESGTAQNGFKLLYPMDNPDLGDPDSIDTDVFVVQATGHVDPLAGVDPSFEAAGADIIPQPWIIRFDAGVGKQCNPTHNNRREDRNNNAPEVGNLHINISTPLQLHQPTVGDWQMYDYTPPNRGVGDEPVVIGTLGFLGERIAVQDKQVAWCDPNDSLRLEIEDKGFFCRRPLYNIKTEFESNYPDTALVNIAGTPNIPMSYALSVSDHGIALAIWEEATDQYDAKGHRHSWLVCQRLVDKETGKPLVEQAESHCPLTCLYGIQNQTQDITRYFVVRESDVHRPSEDLDATANTRDSVALINPQEQISVTENYEYVISVPSGINTQRYFYLEEMDMLGYCSADIISQDGVAELSMYSDGTKKRYKGLRATGKYNSGLRILMRWYNTAITTQNNVGQPDVVPGSSAGSY</sequence>
<protein>
    <submittedName>
        <fullName evidence="2">Uncharacterized protein</fullName>
    </submittedName>
</protein>
<dbReference type="EMBL" id="PNCK01000009">
    <property type="protein sequence ID" value="TMP46303.1"/>
    <property type="molecule type" value="Genomic_DNA"/>
</dbReference>
<reference evidence="4" key="2">
    <citation type="submission" date="2019-06" db="EMBL/GenBank/DDBJ databases">
        <title>Co-occurence of chitin degradation, pigmentation and bioactivity in marine Pseudoalteromonas.</title>
        <authorList>
            <person name="Sonnenschein E.C."/>
            <person name="Bech P.K."/>
        </authorList>
    </citation>
    <scope>NUCLEOTIDE SEQUENCE [LARGE SCALE GENOMIC DNA]</scope>
    <source>
        <strain evidence="4">S2231</strain>
    </source>
</reference>
<reference evidence="2" key="3">
    <citation type="submission" date="2019-09" db="EMBL/GenBank/DDBJ databases">
        <title>Co-occurence of chitin degradation, pigmentation and bioactivity in marine Pseudoalteromonas.</title>
        <authorList>
            <person name="Sonnenschein E.C."/>
            <person name="Bech P.K."/>
        </authorList>
    </citation>
    <scope>NUCLEOTIDE SEQUENCE</scope>
    <source>
        <strain evidence="2">S2231</strain>
        <strain evidence="1 3">S2233</strain>
    </source>
</reference>
<dbReference type="Proteomes" id="UP000307706">
    <property type="component" value="Unassembled WGS sequence"/>
</dbReference>